<reference evidence="4" key="1">
    <citation type="journal article" date="2023" name="Commun. Biol.">
        <title>Genome analysis of Parmales, the sister group of diatoms, reveals the evolutionary specialization of diatoms from phago-mixotrophs to photoautotrophs.</title>
        <authorList>
            <person name="Ban H."/>
            <person name="Sato S."/>
            <person name="Yoshikawa S."/>
            <person name="Yamada K."/>
            <person name="Nakamura Y."/>
            <person name="Ichinomiya M."/>
            <person name="Sato N."/>
            <person name="Blanc-Mathieu R."/>
            <person name="Endo H."/>
            <person name="Kuwata A."/>
            <person name="Ogata H."/>
        </authorList>
    </citation>
    <scope>NUCLEOTIDE SEQUENCE [LARGE SCALE GENOMIC DNA]</scope>
    <source>
        <strain evidence="4">NIES 3699</strain>
    </source>
</reference>
<gene>
    <name evidence="3" type="ORF">TrVE_jg10563</name>
</gene>
<feature type="domain" description="PH" evidence="2">
    <location>
        <begin position="40"/>
        <end position="132"/>
    </location>
</feature>
<dbReference type="FunFam" id="2.30.29.30:FF:000286">
    <property type="entry name" value="PH-protein kinase domain containing protein"/>
    <property type="match status" value="1"/>
</dbReference>
<name>A0A9W7FG49_9STRA</name>
<dbReference type="SMART" id="SM00233">
    <property type="entry name" value="PH"/>
    <property type="match status" value="2"/>
</dbReference>
<accession>A0A9W7FG49</accession>
<dbReference type="Gene3D" id="2.30.29.30">
    <property type="entry name" value="Pleckstrin-homology domain (PH domain)/Phosphotyrosine-binding domain (PTB)"/>
    <property type="match status" value="2"/>
</dbReference>
<evidence type="ECO:0000313" key="4">
    <source>
        <dbReference type="Proteomes" id="UP001165160"/>
    </source>
</evidence>
<organism evidence="3 4">
    <name type="scientific">Triparma verrucosa</name>
    <dbReference type="NCBI Taxonomy" id="1606542"/>
    <lineage>
        <taxon>Eukaryota</taxon>
        <taxon>Sar</taxon>
        <taxon>Stramenopiles</taxon>
        <taxon>Ochrophyta</taxon>
        <taxon>Bolidophyceae</taxon>
        <taxon>Parmales</taxon>
        <taxon>Triparmaceae</taxon>
        <taxon>Triparma</taxon>
    </lineage>
</organism>
<dbReference type="InterPro" id="IPR051707">
    <property type="entry name" value="PI-Interact_SigTrans_Reg"/>
</dbReference>
<feature type="compositionally biased region" description="Basic residues" evidence="1">
    <location>
        <begin position="311"/>
        <end position="321"/>
    </location>
</feature>
<dbReference type="Pfam" id="PF16457">
    <property type="entry name" value="PH_12"/>
    <property type="match status" value="1"/>
</dbReference>
<sequence>MGNSPPSSPRISSSSLDISEQRVPRPPYVDPSGFEMDTNHPEKEGLLLKKSAWMKEWRDRHLILKGGCLFFAKDNVSAPHGCIDLTEASGARPSSGHEFNFKIITNSEDFVLRASSKRSMEEWLAAIRKAMSNCLSRQVYETTYRKMLYDGQMFTKHHHDPVGRFNLNGKKDNSRLVRISPDGQRITWHKAGMNPDTYCDSIDLNSVVAINPGFTTLVFKQTGNRAKEPCCFSIIAKERSLDLECANEATARKWIEGLRALLKYGNILTPSELRQADERLKQEIRQEEERRQLALRKHEKDRNKLKAARERAHRTMHNPNS</sequence>
<evidence type="ECO:0000256" key="1">
    <source>
        <dbReference type="SAM" id="MobiDB-lite"/>
    </source>
</evidence>
<keyword evidence="4" id="KW-1185">Reference proteome</keyword>
<feature type="compositionally biased region" description="Basic and acidic residues" evidence="1">
    <location>
        <begin position="293"/>
        <end position="310"/>
    </location>
</feature>
<dbReference type="InterPro" id="IPR011993">
    <property type="entry name" value="PH-like_dom_sf"/>
</dbReference>
<dbReference type="EMBL" id="BRXX01000430">
    <property type="protein sequence ID" value="GMI11491.1"/>
    <property type="molecule type" value="Genomic_DNA"/>
</dbReference>
<dbReference type="Proteomes" id="UP001165160">
    <property type="component" value="Unassembled WGS sequence"/>
</dbReference>
<dbReference type="PANTHER" id="PTHR14336">
    <property type="entry name" value="TANDEM PH DOMAIN CONTAINING PROTEIN"/>
    <property type="match status" value="1"/>
</dbReference>
<dbReference type="AlphaFoldDB" id="A0A9W7FG49"/>
<protein>
    <recommendedName>
        <fullName evidence="2">PH domain-containing protein</fullName>
    </recommendedName>
</protein>
<proteinExistence type="predicted"/>
<feature type="region of interest" description="Disordered" evidence="1">
    <location>
        <begin position="1"/>
        <end position="40"/>
    </location>
</feature>
<dbReference type="InterPro" id="IPR001849">
    <property type="entry name" value="PH_domain"/>
</dbReference>
<comment type="caution">
    <text evidence="3">The sequence shown here is derived from an EMBL/GenBank/DDBJ whole genome shotgun (WGS) entry which is preliminary data.</text>
</comment>
<feature type="region of interest" description="Disordered" evidence="1">
    <location>
        <begin position="293"/>
        <end position="321"/>
    </location>
</feature>
<evidence type="ECO:0000259" key="2">
    <source>
        <dbReference type="PROSITE" id="PS50003"/>
    </source>
</evidence>
<dbReference type="Pfam" id="PF00169">
    <property type="entry name" value="PH"/>
    <property type="match status" value="1"/>
</dbReference>
<evidence type="ECO:0000313" key="3">
    <source>
        <dbReference type="EMBL" id="GMI11491.1"/>
    </source>
</evidence>
<dbReference type="SUPFAM" id="SSF50729">
    <property type="entry name" value="PH domain-like"/>
    <property type="match status" value="2"/>
</dbReference>
<dbReference type="PROSITE" id="PS50003">
    <property type="entry name" value="PH_DOMAIN"/>
    <property type="match status" value="1"/>
</dbReference>